<name>A0A7V0XFZ1_UNCW3</name>
<evidence type="ECO:0000313" key="2">
    <source>
        <dbReference type="EMBL" id="HDR00325.1"/>
    </source>
</evidence>
<proteinExistence type="predicted"/>
<dbReference type="Pfam" id="PF09413">
    <property type="entry name" value="DUF2007"/>
    <property type="match status" value="1"/>
</dbReference>
<feature type="domain" description="DUF2007" evidence="1">
    <location>
        <begin position="6"/>
        <end position="70"/>
    </location>
</feature>
<sequence>MAMALVSVYQAPDEMMANAIKDLLDQNGIPAVIRSFQIPAYDGIAQVMRPNWGAVLVEEANLDRGHELVEGFLASGDDSAEPADE</sequence>
<gene>
    <name evidence="2" type="ORF">ENN51_08605</name>
</gene>
<protein>
    <recommendedName>
        <fullName evidence="1">DUF2007 domain-containing protein</fullName>
    </recommendedName>
</protein>
<organism evidence="2">
    <name type="scientific">candidate division WOR-3 bacterium</name>
    <dbReference type="NCBI Taxonomy" id="2052148"/>
    <lineage>
        <taxon>Bacteria</taxon>
        <taxon>Bacteria division WOR-3</taxon>
    </lineage>
</organism>
<dbReference type="Proteomes" id="UP000885672">
    <property type="component" value="Unassembled WGS sequence"/>
</dbReference>
<evidence type="ECO:0000259" key="1">
    <source>
        <dbReference type="Pfam" id="PF09413"/>
    </source>
</evidence>
<dbReference type="AlphaFoldDB" id="A0A7V0XFZ1"/>
<accession>A0A7V0XFZ1</accession>
<reference evidence="2" key="1">
    <citation type="journal article" date="2020" name="mSystems">
        <title>Genome- and Community-Level Interaction Insights into Carbon Utilization and Element Cycling Functions of Hydrothermarchaeota in Hydrothermal Sediment.</title>
        <authorList>
            <person name="Zhou Z."/>
            <person name="Liu Y."/>
            <person name="Xu W."/>
            <person name="Pan J."/>
            <person name="Luo Z.H."/>
            <person name="Li M."/>
        </authorList>
    </citation>
    <scope>NUCLEOTIDE SEQUENCE [LARGE SCALE GENOMIC DNA]</scope>
    <source>
        <strain evidence="2">SpSt-1182</strain>
    </source>
</reference>
<comment type="caution">
    <text evidence="2">The sequence shown here is derived from an EMBL/GenBank/DDBJ whole genome shotgun (WGS) entry which is preliminary data.</text>
</comment>
<dbReference type="EMBL" id="DSBX01000330">
    <property type="protein sequence ID" value="HDR00325.1"/>
    <property type="molecule type" value="Genomic_DNA"/>
</dbReference>
<dbReference type="InterPro" id="IPR018551">
    <property type="entry name" value="DUF2007"/>
</dbReference>